<dbReference type="EMBL" id="NJAK01000001">
    <property type="protein sequence ID" value="PHM61563.1"/>
    <property type="molecule type" value="Genomic_DNA"/>
</dbReference>
<dbReference type="PANTHER" id="PTHR32305">
    <property type="match status" value="1"/>
</dbReference>
<evidence type="ECO:0000313" key="2">
    <source>
        <dbReference type="Proteomes" id="UP000222168"/>
    </source>
</evidence>
<proteinExistence type="predicted"/>
<dbReference type="InterPro" id="IPR050708">
    <property type="entry name" value="T6SS_VgrG/RHS"/>
</dbReference>
<organism evidence="1 2">
    <name type="scientific">Xenorhabdus ishibashii</name>
    <dbReference type="NCBI Taxonomy" id="1034471"/>
    <lineage>
        <taxon>Bacteria</taxon>
        <taxon>Pseudomonadati</taxon>
        <taxon>Pseudomonadota</taxon>
        <taxon>Gammaproteobacteria</taxon>
        <taxon>Enterobacterales</taxon>
        <taxon>Morganellaceae</taxon>
        <taxon>Xenorhabdus</taxon>
    </lineage>
</organism>
<protein>
    <submittedName>
        <fullName evidence="1">Insecticidal toxin</fullName>
    </submittedName>
</protein>
<dbReference type="Proteomes" id="UP000222168">
    <property type="component" value="Unassembled WGS sequence"/>
</dbReference>
<name>A0A2D0KDQ1_9GAMM</name>
<keyword evidence="2" id="KW-1185">Reference proteome</keyword>
<sequence>MIMTAKHTLHSKTPSVAIIDNQGRTVREILHHRHPDTPDITDERITRYTFDDTRRLQTSIDPRLYEYKQADTTVKPNITTQVSLSGVTLRSESVDAGITIALNDIAGRPVFSIDANRVIRRWQYENNTLPGRPLSMTEQPEAQPIRITERLIWASNGQEEKALNLAGLCIRHYSTTGFSQIDSMALAETPLSITQQHLREGQEADWQGDDESAWKDRLDSDVFTTQTTADATGALLIQTDPKGNQQRQDYNIVGQLKSSWLKLKGLTEQIIVKSLTWSASGQILREEHGNGVVTTYSYEPETQRLIGIRTERPQGHALGARILQDLRYEYDPVGNVLQVTNDAESTRFWRNQKVVPENTYRYDSLYQLVSATGREIADIPQQRASVTAASIPLSTDHNAFTAYTRTYLYDRANNLTQIRHHAPATNNNYTIAMTVSDRSNRAVLSTLTENPDQVDSLFDAAGHQLQMQPGQQLTWNSRGELLQVSPVARVNALSDDESYRYDSDGTRTRKVRVQRTRGSTVTQQVIYLPGLELHMKQNGDTVKERLQVISVREAGSAQLRILHWDIGKPEEMVNNQLRYSYGNLTNSIGLEIDGEGSLISQEEYYPYGGTSVWMARNHIEANYKTIRYSGKEQDATGLYYYGFRYYQPWAGRWLSADPAGAVDGLNLFRMVRNNPVNSIDEDGRATTVLGSVISFIGEIINNGISLPSFSSPSFSLPSFSLPSFSFSDFSPVGLLRRVVGYAVTKLYRRGWKKGVNYLLSKADNDAQKIKYMRWIKAVGIGTSVAVAIATTLATAGVALPVIAGVTAIAALAGGATGYFGSEISSAASSLTSKLPLSTRSKSRVNAQIGNTLNGGSMQTAVSAGIVNEGNDRVLKKLNKSSEVREESGLQIGTAAGEFNQLNGGETKAGMEYPAPLGASVASWFATKKEDLKDVGNIAALGAKEGYDAGKKWGNTGPVSKIALGVVNFGLANTLGVQIPNSNSVALAAATVQSSGRATERVISNRTNNYNMLRNAVPQLD</sequence>
<dbReference type="NCBIfam" id="TIGR03696">
    <property type="entry name" value="Rhs_assc_core"/>
    <property type="match status" value="1"/>
</dbReference>
<accession>A0A2D0KDQ1</accession>
<gene>
    <name evidence="1" type="ORF">Xish_00699</name>
</gene>
<reference evidence="1 2" key="1">
    <citation type="journal article" date="2017" name="Nat. Microbiol.">
        <title>Natural product diversity associated with the nematode symbionts Photorhabdus and Xenorhabdus.</title>
        <authorList>
            <person name="Tobias N.J."/>
            <person name="Wolff H."/>
            <person name="Djahanschiri B."/>
            <person name="Grundmann F."/>
            <person name="Kronenwerth M."/>
            <person name="Shi Y.M."/>
            <person name="Simonyi S."/>
            <person name="Grun P."/>
            <person name="Shapiro-Ilan D."/>
            <person name="Pidot S.J."/>
            <person name="Stinear T.P."/>
            <person name="Ebersberger I."/>
            <person name="Bode H.B."/>
        </authorList>
    </citation>
    <scope>NUCLEOTIDE SEQUENCE [LARGE SCALE GENOMIC DNA]</scope>
    <source>
        <strain evidence="1 2">DSM 22670</strain>
    </source>
</reference>
<dbReference type="PANTHER" id="PTHR32305:SF15">
    <property type="entry name" value="PROTEIN RHSA-RELATED"/>
    <property type="match status" value="1"/>
</dbReference>
<dbReference type="Pfam" id="PF18807">
    <property type="entry name" value="TTc_toxin_rep"/>
    <property type="match status" value="1"/>
</dbReference>
<dbReference type="Gene3D" id="2.180.10.10">
    <property type="entry name" value="RHS repeat-associated core"/>
    <property type="match status" value="1"/>
</dbReference>
<dbReference type="RefSeq" id="WP_425275015.1">
    <property type="nucleotide sequence ID" value="NZ_NJAK01000001.1"/>
</dbReference>
<comment type="caution">
    <text evidence="1">The sequence shown here is derived from an EMBL/GenBank/DDBJ whole genome shotgun (WGS) entry which is preliminary data.</text>
</comment>
<dbReference type="InterPro" id="IPR022385">
    <property type="entry name" value="Rhs_assc_core"/>
</dbReference>
<dbReference type="AlphaFoldDB" id="A0A2D0KDQ1"/>
<evidence type="ECO:0000313" key="1">
    <source>
        <dbReference type="EMBL" id="PHM61563.1"/>
    </source>
</evidence>
<dbReference type="InterPro" id="IPR041508">
    <property type="entry name" value="TcC-like_repeat"/>
</dbReference>